<feature type="binding site" evidence="3">
    <location>
        <begin position="7"/>
        <end position="14"/>
    </location>
    <ligand>
        <name>substrate</name>
    </ligand>
</feature>
<dbReference type="GO" id="GO:0045820">
    <property type="term" value="P:negative regulation of glycolytic process"/>
    <property type="evidence" value="ECO:0007669"/>
    <property type="project" value="TreeGrafter"/>
</dbReference>
<evidence type="ECO:0000256" key="2">
    <source>
        <dbReference type="PIRSR" id="PIRSR613078-1"/>
    </source>
</evidence>
<dbReference type="AlphaFoldDB" id="A0A7W1WMT3"/>
<evidence type="ECO:0000256" key="3">
    <source>
        <dbReference type="PIRSR" id="PIRSR613078-2"/>
    </source>
</evidence>
<dbReference type="SUPFAM" id="SSF53254">
    <property type="entry name" value="Phosphoglycerate mutase-like"/>
    <property type="match status" value="1"/>
</dbReference>
<evidence type="ECO:0000256" key="1">
    <source>
        <dbReference type="ARBA" id="ARBA00022801"/>
    </source>
</evidence>
<dbReference type="GO" id="GO:0043456">
    <property type="term" value="P:regulation of pentose-phosphate shunt"/>
    <property type="evidence" value="ECO:0007669"/>
    <property type="project" value="TreeGrafter"/>
</dbReference>
<proteinExistence type="predicted"/>
<dbReference type="InterPro" id="IPR013078">
    <property type="entry name" value="His_Pase_superF_clade-1"/>
</dbReference>
<organism evidence="4 5">
    <name type="scientific">Paenactinomyces guangxiensis</name>
    <dbReference type="NCBI Taxonomy" id="1490290"/>
    <lineage>
        <taxon>Bacteria</taxon>
        <taxon>Bacillati</taxon>
        <taxon>Bacillota</taxon>
        <taxon>Bacilli</taxon>
        <taxon>Bacillales</taxon>
        <taxon>Thermoactinomycetaceae</taxon>
        <taxon>Paenactinomyces</taxon>
    </lineage>
</organism>
<dbReference type="GO" id="GO:0004331">
    <property type="term" value="F:fructose-2,6-bisphosphate 2-phosphatase activity"/>
    <property type="evidence" value="ECO:0007669"/>
    <property type="project" value="TreeGrafter"/>
</dbReference>
<dbReference type="PANTHER" id="PTHR46517:SF1">
    <property type="entry name" value="FRUCTOSE-2,6-BISPHOSPHATASE TIGAR"/>
    <property type="match status" value="1"/>
</dbReference>
<dbReference type="EMBL" id="JACEIQ010000001">
    <property type="protein sequence ID" value="MBA4492803.1"/>
    <property type="molecule type" value="Genomic_DNA"/>
</dbReference>
<dbReference type="GO" id="GO:0005829">
    <property type="term" value="C:cytosol"/>
    <property type="evidence" value="ECO:0007669"/>
    <property type="project" value="TreeGrafter"/>
</dbReference>
<dbReference type="PANTHER" id="PTHR46517">
    <property type="entry name" value="FRUCTOSE-2,6-BISPHOSPHATASE TIGAR"/>
    <property type="match status" value="1"/>
</dbReference>
<gene>
    <name evidence="4" type="ORF">H1191_00560</name>
</gene>
<keyword evidence="5" id="KW-1185">Reference proteome</keyword>
<dbReference type="Gene3D" id="3.40.50.1240">
    <property type="entry name" value="Phosphoglycerate mutase-like"/>
    <property type="match status" value="1"/>
</dbReference>
<feature type="binding site" evidence="3">
    <location>
        <position position="57"/>
    </location>
    <ligand>
        <name>substrate</name>
    </ligand>
</feature>
<dbReference type="RefSeq" id="WP_181750037.1">
    <property type="nucleotide sequence ID" value="NZ_JACEIQ010000001.1"/>
</dbReference>
<comment type="caution">
    <text evidence="4">The sequence shown here is derived from an EMBL/GenBank/DDBJ whole genome shotgun (WGS) entry which is preliminary data.</text>
</comment>
<dbReference type="InterPro" id="IPR051695">
    <property type="entry name" value="Phosphoglycerate_Mutase"/>
</dbReference>
<feature type="active site" description="Proton donor/acceptor" evidence="2">
    <location>
        <position position="82"/>
    </location>
</feature>
<keyword evidence="1" id="KW-0378">Hydrolase</keyword>
<dbReference type="SMART" id="SM00855">
    <property type="entry name" value="PGAM"/>
    <property type="match status" value="1"/>
</dbReference>
<dbReference type="CDD" id="cd07067">
    <property type="entry name" value="HP_PGM_like"/>
    <property type="match status" value="1"/>
</dbReference>
<evidence type="ECO:0000313" key="4">
    <source>
        <dbReference type="EMBL" id="MBA4492803.1"/>
    </source>
</evidence>
<dbReference type="Pfam" id="PF00300">
    <property type="entry name" value="His_Phos_1"/>
    <property type="match status" value="1"/>
</dbReference>
<sequence>MQLIWLRHGETGENAAGRYLGHLDPPLNSRGRQQARRLADSLQSVPVDYVYMSDLFRARQTAEAFLQLAPGLSSCRMKSLRELSFGEWEGYTFQEISTRHAKHVQEWLSDPFQTAPPGGESLNEMDVRLSGWLNRVEQTHSEGEVIAVFTHGGPIRWFLSKMVRRDWSSFWDPPVPHGSGWIVQKRDDGWKTVRMMKTE</sequence>
<name>A0A7W1WMT3_9BACL</name>
<protein>
    <submittedName>
        <fullName evidence="4">Histidine phosphatase family protein</fullName>
    </submittedName>
</protein>
<dbReference type="Proteomes" id="UP000535491">
    <property type="component" value="Unassembled WGS sequence"/>
</dbReference>
<accession>A0A7W1WMT3</accession>
<feature type="active site" description="Tele-phosphohistidine intermediate" evidence="2">
    <location>
        <position position="8"/>
    </location>
</feature>
<dbReference type="InterPro" id="IPR029033">
    <property type="entry name" value="His_PPase_superfam"/>
</dbReference>
<reference evidence="4 5" key="1">
    <citation type="submission" date="2020-07" db="EMBL/GenBank/DDBJ databases">
        <authorList>
            <person name="Feng H."/>
        </authorList>
    </citation>
    <scope>NUCLEOTIDE SEQUENCE [LARGE SCALE GENOMIC DNA]</scope>
    <source>
        <strain evidence="5">s-10</strain>
    </source>
</reference>
<evidence type="ECO:0000313" key="5">
    <source>
        <dbReference type="Proteomes" id="UP000535491"/>
    </source>
</evidence>